<dbReference type="Pfam" id="PF25019">
    <property type="entry name" value="LRR_R13L1-DRL21"/>
    <property type="match status" value="1"/>
</dbReference>
<evidence type="ECO:0000256" key="4">
    <source>
        <dbReference type="ARBA" id="ARBA00022821"/>
    </source>
</evidence>
<evidence type="ECO:0000259" key="8">
    <source>
        <dbReference type="Pfam" id="PF18052"/>
    </source>
</evidence>
<evidence type="ECO:0000313" key="12">
    <source>
        <dbReference type="Proteomes" id="UP000327157"/>
    </source>
</evidence>
<dbReference type="InterPro" id="IPR056789">
    <property type="entry name" value="LRR_R13L1-DRL21"/>
</dbReference>
<evidence type="ECO:0000256" key="2">
    <source>
        <dbReference type="ARBA" id="ARBA00022737"/>
    </source>
</evidence>
<keyword evidence="6" id="KW-0732">Signal</keyword>
<feature type="domain" description="Disease resistance protein winged helix" evidence="9">
    <location>
        <begin position="432"/>
        <end position="500"/>
    </location>
</feature>
<name>A0A5N5G540_9ROSA</name>
<feature type="signal peptide" evidence="6">
    <location>
        <begin position="1"/>
        <end position="16"/>
    </location>
</feature>
<dbReference type="GO" id="GO:0051707">
    <property type="term" value="P:response to other organism"/>
    <property type="evidence" value="ECO:0007669"/>
    <property type="project" value="UniProtKB-ARBA"/>
</dbReference>
<dbReference type="GO" id="GO:0006952">
    <property type="term" value="P:defense response"/>
    <property type="evidence" value="ECO:0007669"/>
    <property type="project" value="UniProtKB-KW"/>
</dbReference>
<dbReference type="Pfam" id="PF18052">
    <property type="entry name" value="Rx_N"/>
    <property type="match status" value="1"/>
</dbReference>
<dbReference type="FunFam" id="1.10.10.10:FF:000322">
    <property type="entry name" value="Probable disease resistance protein At1g63360"/>
    <property type="match status" value="1"/>
</dbReference>
<evidence type="ECO:0000313" key="11">
    <source>
        <dbReference type="EMBL" id="KAB2610358.1"/>
    </source>
</evidence>
<evidence type="ECO:0000256" key="1">
    <source>
        <dbReference type="ARBA" id="ARBA00022614"/>
    </source>
</evidence>
<reference evidence="11 12" key="3">
    <citation type="submission" date="2019-11" db="EMBL/GenBank/DDBJ databases">
        <title>A de novo genome assembly of a pear dwarfing rootstock.</title>
        <authorList>
            <person name="Wang F."/>
            <person name="Wang J."/>
            <person name="Li S."/>
            <person name="Zhang Y."/>
            <person name="Fang M."/>
            <person name="Ma L."/>
            <person name="Zhao Y."/>
            <person name="Jiang S."/>
        </authorList>
    </citation>
    <scope>NUCLEOTIDE SEQUENCE [LARGE SCALE GENOMIC DNA]</scope>
    <source>
        <strain evidence="11">S2</strain>
        <tissue evidence="11">Leaf</tissue>
    </source>
</reference>
<evidence type="ECO:0000259" key="10">
    <source>
        <dbReference type="Pfam" id="PF25019"/>
    </source>
</evidence>
<dbReference type="EMBL" id="SMOL01000487">
    <property type="protein sequence ID" value="KAB2610358.1"/>
    <property type="molecule type" value="Genomic_DNA"/>
</dbReference>
<proteinExistence type="predicted"/>
<feature type="domain" description="NB-ARC" evidence="7">
    <location>
        <begin position="175"/>
        <end position="348"/>
    </location>
</feature>
<dbReference type="InterPro" id="IPR032675">
    <property type="entry name" value="LRR_dom_sf"/>
</dbReference>
<dbReference type="InterPro" id="IPR041118">
    <property type="entry name" value="Rx_N"/>
</dbReference>
<evidence type="ECO:0000256" key="5">
    <source>
        <dbReference type="ARBA" id="ARBA00022840"/>
    </source>
</evidence>
<dbReference type="GO" id="GO:0043531">
    <property type="term" value="F:ADP binding"/>
    <property type="evidence" value="ECO:0007669"/>
    <property type="project" value="InterPro"/>
</dbReference>
<feature type="domain" description="R13L1/DRL21-like LRR repeat region" evidence="10">
    <location>
        <begin position="687"/>
        <end position="810"/>
    </location>
</feature>
<dbReference type="SUPFAM" id="SSF52540">
    <property type="entry name" value="P-loop containing nucleoside triphosphate hydrolases"/>
    <property type="match status" value="1"/>
</dbReference>
<dbReference type="Gene3D" id="1.20.5.4130">
    <property type="match status" value="1"/>
</dbReference>
<organism evidence="11 12">
    <name type="scientific">Pyrus ussuriensis x Pyrus communis</name>
    <dbReference type="NCBI Taxonomy" id="2448454"/>
    <lineage>
        <taxon>Eukaryota</taxon>
        <taxon>Viridiplantae</taxon>
        <taxon>Streptophyta</taxon>
        <taxon>Embryophyta</taxon>
        <taxon>Tracheophyta</taxon>
        <taxon>Spermatophyta</taxon>
        <taxon>Magnoliopsida</taxon>
        <taxon>eudicotyledons</taxon>
        <taxon>Gunneridae</taxon>
        <taxon>Pentapetalae</taxon>
        <taxon>rosids</taxon>
        <taxon>fabids</taxon>
        <taxon>Rosales</taxon>
        <taxon>Rosaceae</taxon>
        <taxon>Amygdaloideae</taxon>
        <taxon>Maleae</taxon>
        <taxon>Pyrus</taxon>
    </lineage>
</organism>
<dbReference type="InterPro" id="IPR036388">
    <property type="entry name" value="WH-like_DNA-bd_sf"/>
</dbReference>
<dbReference type="Gene3D" id="3.80.10.10">
    <property type="entry name" value="Ribonuclease Inhibitor"/>
    <property type="match status" value="3"/>
</dbReference>
<keyword evidence="4" id="KW-0611">Plant defense</keyword>
<dbReference type="AlphaFoldDB" id="A0A5N5G540"/>
<keyword evidence="1" id="KW-0433">Leucine-rich repeat</keyword>
<dbReference type="InterPro" id="IPR003591">
    <property type="entry name" value="Leu-rich_rpt_typical-subtyp"/>
</dbReference>
<keyword evidence="5" id="KW-0067">ATP-binding</keyword>
<dbReference type="Pfam" id="PF00931">
    <property type="entry name" value="NB-ARC"/>
    <property type="match status" value="1"/>
</dbReference>
<dbReference type="Pfam" id="PF23559">
    <property type="entry name" value="WHD_DRP"/>
    <property type="match status" value="1"/>
</dbReference>
<dbReference type="InterPro" id="IPR058922">
    <property type="entry name" value="WHD_DRP"/>
</dbReference>
<keyword evidence="12" id="KW-1185">Reference proteome</keyword>
<dbReference type="OrthoDB" id="1182803at2759"/>
<dbReference type="InterPro" id="IPR042197">
    <property type="entry name" value="Apaf_helical"/>
</dbReference>
<accession>A0A5N5G540</accession>
<dbReference type="PANTHER" id="PTHR36766:SF51">
    <property type="entry name" value="DISEASE RESISTANCE RPP13-LIKE PROTEIN 1"/>
    <property type="match status" value="1"/>
</dbReference>
<feature type="domain" description="Disease resistance N-terminal" evidence="8">
    <location>
        <begin position="11"/>
        <end position="103"/>
    </location>
</feature>
<reference evidence="11 12" key="1">
    <citation type="submission" date="2019-09" db="EMBL/GenBank/DDBJ databases">
        <authorList>
            <person name="Ou C."/>
        </authorList>
    </citation>
    <scope>NUCLEOTIDE SEQUENCE [LARGE SCALE GENOMIC DNA]</scope>
    <source>
        <strain evidence="11">S2</strain>
        <tissue evidence="11">Leaf</tissue>
    </source>
</reference>
<dbReference type="Proteomes" id="UP000327157">
    <property type="component" value="Chromosome 17"/>
</dbReference>
<dbReference type="InterPro" id="IPR002182">
    <property type="entry name" value="NB-ARC"/>
</dbReference>
<dbReference type="FunFam" id="3.40.50.300:FF:001091">
    <property type="entry name" value="Probable disease resistance protein At1g61300"/>
    <property type="match status" value="1"/>
</dbReference>
<sequence>MAAALVGGAFLSASLQTLFGLFASREVVEFLRGKKLDSRLLSKLKVTLLSVNSVLSYAKDKQIIDSAVEEWLDELRDAVHDAEDMLDETNTDALQKKMEAEAESSSESLVRHFSCISLNAFDNELEPKIRVILERLEFIVSSKSVLGLKEGMKDGASRRSPTTSLVEESVYGRDEDKEAIIRLLLSDGDVCRNEICVIPVVGMGGIGKTTLAQLVYNDVRVQEYFDLRAWVCVSKEFDVVSITKTISETFTSVDCGINDLNLLQVKLKDQLMAKKFLIVLDDVWNEDYLDWAELRKPFMNGVNGSKVIVTTRSENVVSIMGTIPAHSLKQLSDQDCWLLFAKHAFSNPESREQPYFQVMGREIVKKCKGLALAAKVLGGLLRSKQDPEDWNNILTSEIWDLSDDTRNILPALGLSYDYLPLHLKQCFSYCSIFPKGYKFRRDEVVLLWMAADLLPPPKGKKRMEHVGEECFHDLVSRSLFQQSSVDKSLFVMHDLVNDLAKCVSGKFCLRMDDVESDTLISKTRHLTFSRTMHDEKFKMLYDAKRLRTFLPLTCQSLHGQFHLSDKVTNDLLPRLPCLRALCLSHYNIMELPESIGNLKLLRYFDLSHTSIQRLPENVSTLYQLQTLILSCCSSLTGLPTTMRRLINLRHLDISHTKLKEMPRKMSKLKSLQTLTDFVVGETSECNIGELGELRNLRGKLSISKLQNVVHEDYALDAKMQEKKYLDVLVFNWAGHADDSHHERNVLERLQPHLSLKKLTIENYGGTRFPDWLGDHSFTNMVTVHLEDCKGCFILPTLGTLPSLKELYISGFDGVRMVGSEFYGTCSSVNKPFRSLEILKFDGMSEWLEWSGFGGGDEVGGDEVGAFPCLRELHLQRCPKLRGDLPNYLPSLTSVWIFECQQLVASLPRAPSIHGLKFGHCDMWQLKELPAELHWLRIEGCHVLESIPGNVNQATSCLQELFISNCSSLASFPRDSLPRTLKALEIEGCGQLDILSDCYYASLESLSIWRSCDSLEFFPLDIFPKLNNLKIRSCKSLKSLSISGEPNHELQCLSFLEIWDCPSLVSFPDIGLPAPHLTQFRATDCMKLKSLPKGMNKLLSLQTLEISGCPELMSFPDGGLPLNLNCLYIWDCDKLIAQRLHWKLKALVSLKCLSIMGGKRSDVQCFPEEGMLPTSLTSLSICGFPNLTSLGKGLQQPTALEKLEISHCRKLQCLPKDGMKHLSYLCIRKCPMLKQSFGKEREDWPTVDHIPFVEIDNQRIS</sequence>
<reference evidence="12" key="2">
    <citation type="submission" date="2019-10" db="EMBL/GenBank/DDBJ databases">
        <title>A de novo genome assembly of a pear dwarfing rootstock.</title>
        <authorList>
            <person name="Wang F."/>
            <person name="Wang J."/>
            <person name="Li S."/>
            <person name="Zhang Y."/>
            <person name="Fang M."/>
            <person name="Ma L."/>
            <person name="Zhao Y."/>
            <person name="Jiang S."/>
        </authorList>
    </citation>
    <scope>NUCLEOTIDE SEQUENCE [LARGE SCALE GENOMIC DNA]</scope>
</reference>
<dbReference type="PANTHER" id="PTHR36766">
    <property type="entry name" value="PLANT BROAD-SPECTRUM MILDEW RESISTANCE PROTEIN RPW8"/>
    <property type="match status" value="1"/>
</dbReference>
<comment type="caution">
    <text evidence="11">The sequence shown here is derived from an EMBL/GenBank/DDBJ whole genome shotgun (WGS) entry which is preliminary data.</text>
</comment>
<dbReference type="PRINTS" id="PR00364">
    <property type="entry name" value="DISEASERSIST"/>
</dbReference>
<evidence type="ECO:0000259" key="7">
    <source>
        <dbReference type="Pfam" id="PF00931"/>
    </source>
</evidence>
<gene>
    <name evidence="11" type="ORF">D8674_018390</name>
</gene>
<evidence type="ECO:0000259" key="9">
    <source>
        <dbReference type="Pfam" id="PF23559"/>
    </source>
</evidence>
<dbReference type="InterPro" id="IPR027417">
    <property type="entry name" value="P-loop_NTPase"/>
</dbReference>
<evidence type="ECO:0000256" key="3">
    <source>
        <dbReference type="ARBA" id="ARBA00022741"/>
    </source>
</evidence>
<protein>
    <submittedName>
        <fullName evidence="11">Disease resistance RPP13-like protein 1</fullName>
    </submittedName>
</protein>
<dbReference type="Gene3D" id="1.10.8.430">
    <property type="entry name" value="Helical domain of apoptotic protease-activating factors"/>
    <property type="match status" value="1"/>
</dbReference>
<dbReference type="SUPFAM" id="SSF52058">
    <property type="entry name" value="L domain-like"/>
    <property type="match status" value="2"/>
</dbReference>
<evidence type="ECO:0000256" key="6">
    <source>
        <dbReference type="SAM" id="SignalP"/>
    </source>
</evidence>
<dbReference type="Gene3D" id="3.40.50.300">
    <property type="entry name" value="P-loop containing nucleotide triphosphate hydrolases"/>
    <property type="match status" value="1"/>
</dbReference>
<feature type="chain" id="PRO_5024350090" evidence="6">
    <location>
        <begin position="17"/>
        <end position="1260"/>
    </location>
</feature>
<dbReference type="GO" id="GO:0005524">
    <property type="term" value="F:ATP binding"/>
    <property type="evidence" value="ECO:0007669"/>
    <property type="project" value="UniProtKB-KW"/>
</dbReference>
<keyword evidence="2" id="KW-0677">Repeat</keyword>
<dbReference type="Gene3D" id="1.10.10.10">
    <property type="entry name" value="Winged helix-like DNA-binding domain superfamily/Winged helix DNA-binding domain"/>
    <property type="match status" value="1"/>
</dbReference>
<keyword evidence="3" id="KW-0547">Nucleotide-binding</keyword>
<dbReference type="SMART" id="SM00369">
    <property type="entry name" value="LRR_TYP"/>
    <property type="match status" value="3"/>
</dbReference>